<name>V6LW73_9EUKA</name>
<evidence type="ECO:0000313" key="1">
    <source>
        <dbReference type="EMBL" id="EST48815.1"/>
    </source>
</evidence>
<gene>
    <name evidence="1" type="ORF">SS50377_10909</name>
    <name evidence="2" type="ORF">SS50377_27870</name>
</gene>
<dbReference type="Proteomes" id="UP000018208">
    <property type="component" value="Unassembled WGS sequence"/>
</dbReference>
<reference evidence="2" key="2">
    <citation type="submission" date="2020-12" db="EMBL/GenBank/DDBJ databases">
        <title>New Spironucleus salmonicida genome in near-complete chromosomes.</title>
        <authorList>
            <person name="Xu F."/>
            <person name="Kurt Z."/>
            <person name="Jimenez-Gonzalez A."/>
            <person name="Astvaldsson A."/>
            <person name="Andersson J.O."/>
            <person name="Svard S.G."/>
        </authorList>
    </citation>
    <scope>NUCLEOTIDE SEQUENCE</scope>
    <source>
        <strain evidence="2">ATCC 50377</strain>
    </source>
</reference>
<dbReference type="EMBL" id="AUWU02000008">
    <property type="protein sequence ID" value="KAH0569898.1"/>
    <property type="molecule type" value="Genomic_DNA"/>
</dbReference>
<protein>
    <submittedName>
        <fullName evidence="1">Uncharacterized protein</fullName>
    </submittedName>
</protein>
<dbReference type="EMBL" id="KI545975">
    <property type="protein sequence ID" value="EST48815.1"/>
    <property type="molecule type" value="Genomic_DNA"/>
</dbReference>
<organism evidence="1">
    <name type="scientific">Spironucleus salmonicida</name>
    <dbReference type="NCBI Taxonomy" id="348837"/>
    <lineage>
        <taxon>Eukaryota</taxon>
        <taxon>Metamonada</taxon>
        <taxon>Diplomonadida</taxon>
        <taxon>Hexamitidae</taxon>
        <taxon>Hexamitinae</taxon>
        <taxon>Spironucleus</taxon>
    </lineage>
</organism>
<dbReference type="AlphaFoldDB" id="V6LW73"/>
<evidence type="ECO:0000313" key="2">
    <source>
        <dbReference type="EMBL" id="KAH0569898.1"/>
    </source>
</evidence>
<sequence length="160" mass="18004">MDFQVARILEIRDKRLGSISSTISAGSAYFDYSDSSHGQKSQKSSIKPVEEFKISNLTSSNVFLSHMNGTRQQVPQKQYPQQLLRTGEASILLGSALSRSRAIISNNQVPDPVKQSFLRQTKQNIPPLQDEVLIPDQHFVSPELRVQNVLNEVHWHGFGM</sequence>
<reference evidence="1 2" key="1">
    <citation type="journal article" date="2014" name="PLoS Genet.">
        <title>The Genome of Spironucleus salmonicida Highlights a Fish Pathogen Adapted to Fluctuating Environments.</title>
        <authorList>
            <person name="Xu F."/>
            <person name="Jerlstrom-Hultqvist J."/>
            <person name="Einarsson E."/>
            <person name="Astvaldsson A."/>
            <person name="Svard S.G."/>
            <person name="Andersson J.O."/>
        </authorList>
    </citation>
    <scope>NUCLEOTIDE SEQUENCE</scope>
    <source>
        <strain evidence="2">ATCC 50377</strain>
    </source>
</reference>
<dbReference type="VEuPathDB" id="GiardiaDB:SS50377_27870"/>
<accession>V6LW73</accession>
<proteinExistence type="predicted"/>
<keyword evidence="3" id="KW-1185">Reference proteome</keyword>
<evidence type="ECO:0000313" key="3">
    <source>
        <dbReference type="Proteomes" id="UP000018208"/>
    </source>
</evidence>